<dbReference type="InParanoid" id="E3MG32"/>
<dbReference type="Gene3D" id="3.30.460.10">
    <property type="entry name" value="Beta Polymerase, domain 2"/>
    <property type="match status" value="1"/>
</dbReference>
<dbReference type="CTD" id="9809600"/>
<dbReference type="Proteomes" id="UP000008281">
    <property type="component" value="Unassembled WGS sequence"/>
</dbReference>
<evidence type="ECO:0000256" key="1">
    <source>
        <dbReference type="ARBA" id="ARBA00010574"/>
    </source>
</evidence>
<dbReference type="PANTHER" id="PTHR21043:SF0">
    <property type="entry name" value="MITOCHONDRIAL ASSEMBLY OF RIBOSOMAL LARGE SUBUNIT PROTEIN 1"/>
    <property type="match status" value="1"/>
</dbReference>
<dbReference type="OMA" id="GWYVSEV"/>
<dbReference type="eggNOG" id="KOG3212">
    <property type="taxonomic scope" value="Eukaryota"/>
</dbReference>
<dbReference type="OrthoDB" id="271386at2759"/>
<organism evidence="4">
    <name type="scientific">Caenorhabditis remanei</name>
    <name type="common">Caenorhabditis vulgaris</name>
    <dbReference type="NCBI Taxonomy" id="31234"/>
    <lineage>
        <taxon>Eukaryota</taxon>
        <taxon>Metazoa</taxon>
        <taxon>Ecdysozoa</taxon>
        <taxon>Nematoda</taxon>
        <taxon>Chromadorea</taxon>
        <taxon>Rhabditida</taxon>
        <taxon>Rhabditina</taxon>
        <taxon>Rhabditomorpha</taxon>
        <taxon>Rhabditoidea</taxon>
        <taxon>Rhabditidae</taxon>
        <taxon>Peloderinae</taxon>
        <taxon>Caenorhabditis</taxon>
    </lineage>
</organism>
<comment type="similarity">
    <text evidence="1">Belongs to the Iojap/RsfS family.</text>
</comment>
<dbReference type="Proteomes" id="UP000483820">
    <property type="component" value="Chromosome III"/>
</dbReference>
<dbReference type="EMBL" id="DS268442">
    <property type="protein sequence ID" value="EFP01175.1"/>
    <property type="molecule type" value="Genomic_DNA"/>
</dbReference>
<dbReference type="Pfam" id="PF02410">
    <property type="entry name" value="RsfS"/>
    <property type="match status" value="1"/>
</dbReference>
<evidence type="ECO:0000313" key="5">
    <source>
        <dbReference type="Proteomes" id="UP000483820"/>
    </source>
</evidence>
<dbReference type="GO" id="GO:0090071">
    <property type="term" value="P:negative regulation of ribosome biogenesis"/>
    <property type="evidence" value="ECO:0007669"/>
    <property type="project" value="TreeGrafter"/>
</dbReference>
<dbReference type="STRING" id="31234.E3MG32"/>
<dbReference type="InterPro" id="IPR043519">
    <property type="entry name" value="NT_sf"/>
</dbReference>
<dbReference type="PANTHER" id="PTHR21043">
    <property type="entry name" value="IOJAP SUPERFAMILY ORTHOLOG"/>
    <property type="match status" value="1"/>
</dbReference>
<dbReference type="KEGG" id="crq:GCK72_008250"/>
<dbReference type="AlphaFoldDB" id="E3MG32"/>
<dbReference type="RefSeq" id="XP_003104901.1">
    <property type="nucleotide sequence ID" value="XM_003104853.1"/>
</dbReference>
<reference evidence="3 5" key="2">
    <citation type="submission" date="2019-12" db="EMBL/GenBank/DDBJ databases">
        <title>Chromosome-level assembly of the Caenorhabditis remanei genome.</title>
        <authorList>
            <person name="Teterina A.A."/>
            <person name="Willis J.H."/>
            <person name="Phillips P.C."/>
        </authorList>
    </citation>
    <scope>NUCLEOTIDE SEQUENCE [LARGE SCALE GENOMIC DNA]</scope>
    <source>
        <strain evidence="3 5">PX506</strain>
        <tissue evidence="3">Whole organism</tissue>
    </source>
</reference>
<protein>
    <recommendedName>
        <fullName evidence="6">Ribosomal silencing factor RsfS</fullName>
    </recommendedName>
</protein>
<dbReference type="GeneID" id="9809600"/>
<gene>
    <name evidence="2" type="ORF">CRE_24525</name>
    <name evidence="3" type="ORF">GCK72_008250</name>
</gene>
<evidence type="ECO:0000313" key="2">
    <source>
        <dbReference type="EMBL" id="EFP01175.1"/>
    </source>
</evidence>
<dbReference type="GO" id="GO:0043023">
    <property type="term" value="F:ribosomal large subunit binding"/>
    <property type="evidence" value="ECO:0007669"/>
    <property type="project" value="TreeGrafter"/>
</dbReference>
<proteinExistence type="inferred from homology"/>
<keyword evidence="4" id="KW-1185">Reference proteome</keyword>
<name>E3MG32_CAERE</name>
<dbReference type="GO" id="GO:0017148">
    <property type="term" value="P:negative regulation of translation"/>
    <property type="evidence" value="ECO:0007669"/>
    <property type="project" value="TreeGrafter"/>
</dbReference>
<dbReference type="EMBL" id="WUAV01000003">
    <property type="protein sequence ID" value="KAF1760004.1"/>
    <property type="molecule type" value="Genomic_DNA"/>
</dbReference>
<accession>E3MG32</accession>
<dbReference type="FunCoup" id="E3MG32">
    <property type="interactions" value="146"/>
</dbReference>
<reference evidence="2" key="1">
    <citation type="submission" date="2007-07" db="EMBL/GenBank/DDBJ databases">
        <title>PCAP assembly of the Caenorhabditis remanei genome.</title>
        <authorList>
            <consortium name="The Caenorhabditis remanei Sequencing Consortium"/>
            <person name="Wilson R.K."/>
        </authorList>
    </citation>
    <scope>NUCLEOTIDE SEQUENCE [LARGE SCALE GENOMIC DNA]</scope>
    <source>
        <strain evidence="2">PB4641</strain>
    </source>
</reference>
<evidence type="ECO:0008006" key="6">
    <source>
        <dbReference type="Google" id="ProtNLM"/>
    </source>
</evidence>
<dbReference type="HOGENOM" id="CLU_1449000_0_0_1"/>
<evidence type="ECO:0000313" key="3">
    <source>
        <dbReference type="EMBL" id="KAF1760004.1"/>
    </source>
</evidence>
<dbReference type="GO" id="GO:0005739">
    <property type="term" value="C:mitochondrion"/>
    <property type="evidence" value="ECO:0007669"/>
    <property type="project" value="TreeGrafter"/>
</dbReference>
<dbReference type="InterPro" id="IPR004394">
    <property type="entry name" value="Iojap/RsfS/C7orf30"/>
</dbReference>
<dbReference type="SUPFAM" id="SSF81301">
    <property type="entry name" value="Nucleotidyltransferase"/>
    <property type="match status" value="1"/>
</dbReference>
<sequence>MLTRFLRSGLRPQLRCLSQQTPHIEEEYFEDFEPQLTTTDLEDVVVKGFSTSDDVDFVGNVVGALTKQRAKDLFVVRSEEKEMTPYSHRIICSVFNSRQAAAISENLRSILKIDGNTVSNGILSHVKKSTKRSNGWYVSEIDRVQIHVMSEECREKYDLEAIWAGDDRILEEIDELKQKTLLPPQRR</sequence>
<evidence type="ECO:0000313" key="4">
    <source>
        <dbReference type="Proteomes" id="UP000008281"/>
    </source>
</evidence>